<proteinExistence type="predicted"/>
<evidence type="ECO:0000313" key="1">
    <source>
        <dbReference type="EMBL" id="MBX40200.1"/>
    </source>
</evidence>
<name>A0A2P2NCN1_RHIMU</name>
<accession>A0A2P2NCN1</accession>
<sequence>MALNRGCECLRSNC</sequence>
<protein>
    <submittedName>
        <fullName evidence="1">Uncharacterized protein</fullName>
    </submittedName>
</protein>
<reference evidence="1" key="1">
    <citation type="submission" date="2018-02" db="EMBL/GenBank/DDBJ databases">
        <title>Rhizophora mucronata_Transcriptome.</title>
        <authorList>
            <person name="Meera S.P."/>
            <person name="Sreeshan A."/>
            <person name="Augustine A."/>
        </authorList>
    </citation>
    <scope>NUCLEOTIDE SEQUENCE</scope>
    <source>
        <tissue evidence="1">Leaf</tissue>
    </source>
</reference>
<dbReference type="EMBL" id="GGEC01059716">
    <property type="protein sequence ID" value="MBX40200.1"/>
    <property type="molecule type" value="Transcribed_RNA"/>
</dbReference>
<organism evidence="1">
    <name type="scientific">Rhizophora mucronata</name>
    <name type="common">Asiatic mangrove</name>
    <dbReference type="NCBI Taxonomy" id="61149"/>
    <lineage>
        <taxon>Eukaryota</taxon>
        <taxon>Viridiplantae</taxon>
        <taxon>Streptophyta</taxon>
        <taxon>Embryophyta</taxon>
        <taxon>Tracheophyta</taxon>
        <taxon>Spermatophyta</taxon>
        <taxon>Magnoliopsida</taxon>
        <taxon>eudicotyledons</taxon>
        <taxon>Gunneridae</taxon>
        <taxon>Pentapetalae</taxon>
        <taxon>rosids</taxon>
        <taxon>fabids</taxon>
        <taxon>Malpighiales</taxon>
        <taxon>Rhizophoraceae</taxon>
        <taxon>Rhizophora</taxon>
    </lineage>
</organism>